<keyword evidence="3 6" id="KW-0808">Transferase</keyword>
<dbReference type="PROSITE" id="PS00375">
    <property type="entry name" value="UDPGT"/>
    <property type="match status" value="1"/>
</dbReference>
<evidence type="ECO:0000256" key="6">
    <source>
        <dbReference type="RuleBase" id="RU003718"/>
    </source>
</evidence>
<comment type="caution">
    <text evidence="8">The sequence shown here is derived from an EMBL/GenBank/DDBJ whole genome shotgun (WGS) entry which is preliminary data.</text>
</comment>
<evidence type="ECO:0000256" key="4">
    <source>
        <dbReference type="ARBA" id="ARBA00022729"/>
    </source>
</evidence>
<dbReference type="PANTHER" id="PTHR48043">
    <property type="entry name" value="EG:EG0003.4 PROTEIN-RELATED"/>
    <property type="match status" value="1"/>
</dbReference>
<protein>
    <recommendedName>
        <fullName evidence="7">UDP-glucuronosyltransferase</fullName>
        <ecNumber evidence="7">2.4.1.17</ecNumber>
    </recommendedName>
</protein>
<dbReference type="InterPro" id="IPR035595">
    <property type="entry name" value="UDP_glycos_trans_CS"/>
</dbReference>
<dbReference type="Proteomes" id="UP001196413">
    <property type="component" value="Unassembled WGS sequence"/>
</dbReference>
<keyword evidence="7" id="KW-0472">Membrane</keyword>
<name>A0AAD5N980_PARTN</name>
<evidence type="ECO:0000313" key="8">
    <source>
        <dbReference type="EMBL" id="KAJ1365481.1"/>
    </source>
</evidence>
<dbReference type="FunFam" id="3.40.50.2000:FF:000021">
    <property type="entry name" value="UDP-glucuronosyltransferase"/>
    <property type="match status" value="1"/>
</dbReference>
<dbReference type="GO" id="GO:0016020">
    <property type="term" value="C:membrane"/>
    <property type="evidence" value="ECO:0007669"/>
    <property type="project" value="UniProtKB-SubCell"/>
</dbReference>
<dbReference type="InterPro" id="IPR002213">
    <property type="entry name" value="UDP_glucos_trans"/>
</dbReference>
<feature type="transmembrane region" description="Helical" evidence="7">
    <location>
        <begin position="473"/>
        <end position="500"/>
    </location>
</feature>
<keyword evidence="2 6" id="KW-0328">Glycosyltransferase</keyword>
<evidence type="ECO:0000256" key="1">
    <source>
        <dbReference type="ARBA" id="ARBA00009995"/>
    </source>
</evidence>
<evidence type="ECO:0000256" key="7">
    <source>
        <dbReference type="RuleBase" id="RU362059"/>
    </source>
</evidence>
<organism evidence="8 9">
    <name type="scientific">Parelaphostrongylus tenuis</name>
    <name type="common">Meningeal worm</name>
    <dbReference type="NCBI Taxonomy" id="148309"/>
    <lineage>
        <taxon>Eukaryota</taxon>
        <taxon>Metazoa</taxon>
        <taxon>Ecdysozoa</taxon>
        <taxon>Nematoda</taxon>
        <taxon>Chromadorea</taxon>
        <taxon>Rhabditida</taxon>
        <taxon>Rhabditina</taxon>
        <taxon>Rhabditomorpha</taxon>
        <taxon>Strongyloidea</taxon>
        <taxon>Metastrongylidae</taxon>
        <taxon>Parelaphostrongylus</taxon>
    </lineage>
</organism>
<accession>A0AAD5N980</accession>
<proteinExistence type="inferred from homology"/>
<dbReference type="AlphaFoldDB" id="A0AAD5N980"/>
<sequence>MVLFVPDFSNSQVLFNARVAETLAKAGHDVTMVMISALVDRESSDVKIKDKVKIHKVDASFGIKKADFEERQRQFLFEDIPVWDSRFRERMDKMTLLLTETCRKVVENKEFLNWLVLQKFDLAFSYMFDVCPIGLIHYAKIPSWIWLSTGGLLDHMAYYMGVPTIPSYVPTSLMDSTDQMDFVERVKSFVGHTLIIALWKRLFADRETEHFRRLIDPHFPDIVDIAKKCPLVMLNSNELYEAPRPTLSKIVNIGGVGVEFRDANTLPDEFLKVVNASVGLVVFSFGSVTPTYKMPLTWKKAFLDAFKHFPEHRFIMKYEDTDLQGHLPSNVNMFKWLPQSDLLAHPKTKAFISHGGYNSIQEAIITGVPLVTIPLFGDQPKNAKWAEKHRIAVNLRKNSLTVDAIVNALEKILTDQSYTDNIKRLSRMVKKRPVKSEHLLVAWAEFVAEFKTLENLVPAGNNLNFFQYHSLDVIAFLFILLISIVFVVYKLLLFVIAKLFRLLGHFWKQKKA</sequence>
<evidence type="ECO:0000256" key="5">
    <source>
        <dbReference type="ARBA" id="ARBA00047475"/>
    </source>
</evidence>
<evidence type="ECO:0000256" key="2">
    <source>
        <dbReference type="ARBA" id="ARBA00022676"/>
    </source>
</evidence>
<dbReference type="GO" id="GO:0015020">
    <property type="term" value="F:glucuronosyltransferase activity"/>
    <property type="evidence" value="ECO:0007669"/>
    <property type="project" value="UniProtKB-EC"/>
</dbReference>
<reference evidence="8" key="1">
    <citation type="submission" date="2021-06" db="EMBL/GenBank/DDBJ databases">
        <title>Parelaphostrongylus tenuis whole genome reference sequence.</title>
        <authorList>
            <person name="Garwood T.J."/>
            <person name="Larsen P.A."/>
            <person name="Fountain-Jones N.M."/>
            <person name="Garbe J.R."/>
            <person name="Macchietto M.G."/>
            <person name="Kania S.A."/>
            <person name="Gerhold R.W."/>
            <person name="Richards J.E."/>
            <person name="Wolf T.M."/>
        </authorList>
    </citation>
    <scope>NUCLEOTIDE SEQUENCE</scope>
    <source>
        <strain evidence="8">MNPRO001-30</strain>
        <tissue evidence="8">Meninges</tissue>
    </source>
</reference>
<keyword evidence="4" id="KW-0732">Signal</keyword>
<keyword evidence="7" id="KW-1133">Transmembrane helix</keyword>
<dbReference type="CDD" id="cd03784">
    <property type="entry name" value="GT1_Gtf-like"/>
    <property type="match status" value="1"/>
</dbReference>
<comment type="catalytic activity">
    <reaction evidence="5 7">
        <text>glucuronate acceptor + UDP-alpha-D-glucuronate = acceptor beta-D-glucuronoside + UDP + H(+)</text>
        <dbReference type="Rhea" id="RHEA:21032"/>
        <dbReference type="ChEBI" id="CHEBI:15378"/>
        <dbReference type="ChEBI" id="CHEBI:58052"/>
        <dbReference type="ChEBI" id="CHEBI:58223"/>
        <dbReference type="ChEBI" id="CHEBI:132367"/>
        <dbReference type="ChEBI" id="CHEBI:132368"/>
        <dbReference type="EC" id="2.4.1.17"/>
    </reaction>
</comment>
<evidence type="ECO:0000313" key="9">
    <source>
        <dbReference type="Proteomes" id="UP001196413"/>
    </source>
</evidence>
<dbReference type="EMBL" id="JAHQIW010005280">
    <property type="protein sequence ID" value="KAJ1365481.1"/>
    <property type="molecule type" value="Genomic_DNA"/>
</dbReference>
<dbReference type="PANTHER" id="PTHR48043:SF145">
    <property type="entry name" value="FI06409P-RELATED"/>
    <property type="match status" value="1"/>
</dbReference>
<dbReference type="Gene3D" id="3.40.50.2000">
    <property type="entry name" value="Glycogen Phosphorylase B"/>
    <property type="match status" value="1"/>
</dbReference>
<evidence type="ECO:0000256" key="3">
    <source>
        <dbReference type="ARBA" id="ARBA00022679"/>
    </source>
</evidence>
<dbReference type="SUPFAM" id="SSF53756">
    <property type="entry name" value="UDP-Glycosyltransferase/glycogen phosphorylase"/>
    <property type="match status" value="1"/>
</dbReference>
<dbReference type="Pfam" id="PF00201">
    <property type="entry name" value="UDPGT"/>
    <property type="match status" value="1"/>
</dbReference>
<dbReference type="EC" id="2.4.1.17" evidence="7"/>
<keyword evidence="7" id="KW-0812">Transmembrane</keyword>
<dbReference type="InterPro" id="IPR050271">
    <property type="entry name" value="UDP-glycosyltransferase"/>
</dbReference>
<comment type="similarity">
    <text evidence="1 6">Belongs to the UDP-glycosyltransferase family.</text>
</comment>
<gene>
    <name evidence="8" type="ORF">KIN20_025794</name>
</gene>
<comment type="subcellular location">
    <subcellularLocation>
        <location evidence="7">Membrane</location>
        <topology evidence="7">Single-pass membrane protein</topology>
    </subcellularLocation>
</comment>
<keyword evidence="9" id="KW-1185">Reference proteome</keyword>